<name>A0ABR0XUI3_REHGL</name>
<keyword evidence="4" id="KW-1185">Reference proteome</keyword>
<feature type="region of interest" description="Disordered" evidence="1">
    <location>
        <begin position="1"/>
        <end position="32"/>
    </location>
</feature>
<comment type="caution">
    <text evidence="3">The sequence shown here is derived from an EMBL/GenBank/DDBJ whole genome shotgun (WGS) entry which is preliminary data.</text>
</comment>
<dbReference type="EMBL" id="JABTTQ020000002">
    <property type="protein sequence ID" value="KAK6162720.1"/>
    <property type="molecule type" value="Genomic_DNA"/>
</dbReference>
<organism evidence="3 4">
    <name type="scientific">Rehmannia glutinosa</name>
    <name type="common">Chinese foxglove</name>
    <dbReference type="NCBI Taxonomy" id="99300"/>
    <lineage>
        <taxon>Eukaryota</taxon>
        <taxon>Viridiplantae</taxon>
        <taxon>Streptophyta</taxon>
        <taxon>Embryophyta</taxon>
        <taxon>Tracheophyta</taxon>
        <taxon>Spermatophyta</taxon>
        <taxon>Magnoliopsida</taxon>
        <taxon>eudicotyledons</taxon>
        <taxon>Gunneridae</taxon>
        <taxon>Pentapetalae</taxon>
        <taxon>asterids</taxon>
        <taxon>lamiids</taxon>
        <taxon>Lamiales</taxon>
        <taxon>Orobanchaceae</taxon>
        <taxon>Rehmannieae</taxon>
        <taxon>Rehmannia</taxon>
    </lineage>
</organism>
<evidence type="ECO:0000313" key="4">
    <source>
        <dbReference type="Proteomes" id="UP001318860"/>
    </source>
</evidence>
<evidence type="ECO:0000259" key="2">
    <source>
        <dbReference type="PROSITE" id="PS50404"/>
    </source>
</evidence>
<dbReference type="SUPFAM" id="SSF52833">
    <property type="entry name" value="Thioredoxin-like"/>
    <property type="match status" value="1"/>
</dbReference>
<dbReference type="Proteomes" id="UP001318860">
    <property type="component" value="Unassembled WGS sequence"/>
</dbReference>
<dbReference type="PROSITE" id="PS50404">
    <property type="entry name" value="GST_NTER"/>
    <property type="match status" value="1"/>
</dbReference>
<proteinExistence type="predicted"/>
<evidence type="ECO:0000256" key="1">
    <source>
        <dbReference type="SAM" id="MobiDB-lite"/>
    </source>
</evidence>
<protein>
    <recommendedName>
        <fullName evidence="2">GST N-terminal domain-containing protein</fullName>
    </recommendedName>
</protein>
<sequence>MAMKITQCDRVGRAGGVPAGGSDTGLSPPPRSVTGYGTTQMGWAGDTTEKHARQCCIYASLKQLDTTVSEAVSVFKCFIFVLFDFTSIAISILDDMDRNADGQKSQGHRPLNAFRKKIHLTCRKITPIKLSLSIKVFFRSESLQCPSLSPWDHFDYFYSDEGYDYQSLKLVVITSDKISGEKGESSLLQSGCNGPLFFKLSSFRVSCLISSLSSFISAAFGSSSWATICCFACGANRLATFSTSSDPLFSLTNMTSFSLGNSLEGEAMESLPFISLSSIIFSNIFSKSLVRILIIGSSVSFWCCSWICNDGDAPQGGVSFVFFGISSMAIIISEIMSKVEQMKLLGPGVSPFEWRIIWALKLKGIEFEFIKEDVSNKSLLLLDEKNK</sequence>
<gene>
    <name evidence="3" type="ORF">DH2020_002561</name>
</gene>
<dbReference type="Gene3D" id="3.40.30.10">
    <property type="entry name" value="Glutaredoxin"/>
    <property type="match status" value="1"/>
</dbReference>
<dbReference type="InterPro" id="IPR004045">
    <property type="entry name" value="Glutathione_S-Trfase_N"/>
</dbReference>
<accession>A0ABR0XUI3</accession>
<evidence type="ECO:0000313" key="3">
    <source>
        <dbReference type="EMBL" id="KAK6162720.1"/>
    </source>
</evidence>
<feature type="compositionally biased region" description="Gly residues" evidence="1">
    <location>
        <begin position="13"/>
        <end position="23"/>
    </location>
</feature>
<reference evidence="3 4" key="1">
    <citation type="journal article" date="2021" name="Comput. Struct. Biotechnol. J.">
        <title>De novo genome assembly of the potent medicinal plant Rehmannia glutinosa using nanopore technology.</title>
        <authorList>
            <person name="Ma L."/>
            <person name="Dong C."/>
            <person name="Song C."/>
            <person name="Wang X."/>
            <person name="Zheng X."/>
            <person name="Niu Y."/>
            <person name="Chen S."/>
            <person name="Feng W."/>
        </authorList>
    </citation>
    <scope>NUCLEOTIDE SEQUENCE [LARGE SCALE GENOMIC DNA]</scope>
    <source>
        <strain evidence="3">DH-2019</strain>
    </source>
</reference>
<dbReference type="InterPro" id="IPR036249">
    <property type="entry name" value="Thioredoxin-like_sf"/>
</dbReference>
<feature type="domain" description="GST N-terminal" evidence="2">
    <location>
        <begin position="340"/>
        <end position="387"/>
    </location>
</feature>